<dbReference type="Proteomes" id="UP000244571">
    <property type="component" value="Chromosome"/>
</dbReference>
<keyword evidence="4 7" id="KW-0812">Transmembrane</keyword>
<feature type="transmembrane region" description="Helical" evidence="7">
    <location>
        <begin position="373"/>
        <end position="395"/>
    </location>
</feature>
<evidence type="ECO:0000256" key="7">
    <source>
        <dbReference type="SAM" id="Phobius"/>
    </source>
</evidence>
<gene>
    <name evidence="8" type="ORF">DBV39_15955</name>
</gene>
<protein>
    <submittedName>
        <fullName evidence="8">Chromate transporter</fullName>
    </submittedName>
</protein>
<feature type="transmembrane region" description="Helical" evidence="7">
    <location>
        <begin position="318"/>
        <end position="341"/>
    </location>
</feature>
<dbReference type="PIRSF" id="PIRSF004810">
    <property type="entry name" value="ChrA"/>
    <property type="match status" value="1"/>
</dbReference>
<feature type="transmembrane region" description="Helical" evidence="7">
    <location>
        <begin position="191"/>
        <end position="211"/>
    </location>
</feature>
<comment type="subcellular location">
    <subcellularLocation>
        <location evidence="1">Cell membrane</location>
        <topology evidence="1">Multi-pass membrane protein</topology>
    </subcellularLocation>
</comment>
<dbReference type="Pfam" id="PF02417">
    <property type="entry name" value="Chromate_transp"/>
    <property type="match status" value="2"/>
</dbReference>
<keyword evidence="5 7" id="KW-1133">Transmembrane helix</keyword>
<dbReference type="EMBL" id="CP028901">
    <property type="protein sequence ID" value="AWB34973.1"/>
    <property type="molecule type" value="Genomic_DNA"/>
</dbReference>
<keyword evidence="9" id="KW-1185">Reference proteome</keyword>
<evidence type="ECO:0000256" key="6">
    <source>
        <dbReference type="ARBA" id="ARBA00023136"/>
    </source>
</evidence>
<dbReference type="OrthoDB" id="8969999at2"/>
<feature type="transmembrane region" description="Helical" evidence="7">
    <location>
        <begin position="257"/>
        <end position="279"/>
    </location>
</feature>
<reference evidence="8 9" key="1">
    <citation type="submission" date="2018-04" db="EMBL/GenBank/DDBJ databases">
        <title>Bordetella sp. HZ20 isolated from seawater.</title>
        <authorList>
            <person name="Sun C."/>
        </authorList>
    </citation>
    <scope>NUCLEOTIDE SEQUENCE [LARGE SCALE GENOMIC DNA]</scope>
    <source>
        <strain evidence="8 9">HZ20</strain>
    </source>
</reference>
<feature type="transmembrane region" description="Helical" evidence="7">
    <location>
        <begin position="291"/>
        <end position="312"/>
    </location>
</feature>
<name>A0A2R4XMF3_9BURK</name>
<comment type="similarity">
    <text evidence="2">Belongs to the chromate ion transporter (CHR) (TC 2.A.51) family.</text>
</comment>
<dbReference type="KEGG" id="boz:DBV39_15955"/>
<feature type="transmembrane region" description="Helical" evidence="7">
    <location>
        <begin position="138"/>
        <end position="171"/>
    </location>
</feature>
<proteinExistence type="inferred from homology"/>
<dbReference type="AlphaFoldDB" id="A0A2R4XMF3"/>
<dbReference type="GO" id="GO:0005886">
    <property type="term" value="C:plasma membrane"/>
    <property type="evidence" value="ECO:0007669"/>
    <property type="project" value="UniProtKB-SubCell"/>
</dbReference>
<evidence type="ECO:0000313" key="8">
    <source>
        <dbReference type="EMBL" id="AWB34973.1"/>
    </source>
</evidence>
<evidence type="ECO:0000256" key="5">
    <source>
        <dbReference type="ARBA" id="ARBA00022989"/>
    </source>
</evidence>
<accession>A0A2R4XMF3</accession>
<organism evidence="8 9">
    <name type="scientific">Orrella marina</name>
    <dbReference type="NCBI Taxonomy" id="2163011"/>
    <lineage>
        <taxon>Bacteria</taxon>
        <taxon>Pseudomonadati</taxon>
        <taxon>Pseudomonadota</taxon>
        <taxon>Betaproteobacteria</taxon>
        <taxon>Burkholderiales</taxon>
        <taxon>Alcaligenaceae</taxon>
        <taxon>Orrella</taxon>
    </lineage>
</organism>
<evidence type="ECO:0000313" key="9">
    <source>
        <dbReference type="Proteomes" id="UP000244571"/>
    </source>
</evidence>
<dbReference type="PANTHER" id="PTHR33567:SF3">
    <property type="entry name" value="CHROMATE ION TRANSPORTER (EUROFUNG)"/>
    <property type="match status" value="1"/>
</dbReference>
<dbReference type="PANTHER" id="PTHR33567">
    <property type="entry name" value="CHROMATE ION TRANSPORTER (EUROFUNG)"/>
    <property type="match status" value="1"/>
</dbReference>
<keyword evidence="6 7" id="KW-0472">Membrane</keyword>
<dbReference type="NCBIfam" id="TIGR00937">
    <property type="entry name" value="2A51"/>
    <property type="match status" value="1"/>
</dbReference>
<keyword evidence="3" id="KW-1003">Cell membrane</keyword>
<dbReference type="GO" id="GO:0015109">
    <property type="term" value="F:chromate transmembrane transporter activity"/>
    <property type="evidence" value="ECO:0007669"/>
    <property type="project" value="InterPro"/>
</dbReference>
<evidence type="ECO:0000256" key="3">
    <source>
        <dbReference type="ARBA" id="ARBA00022475"/>
    </source>
</evidence>
<feature type="transmembrane region" description="Helical" evidence="7">
    <location>
        <begin position="41"/>
        <end position="63"/>
    </location>
</feature>
<evidence type="ECO:0000256" key="4">
    <source>
        <dbReference type="ARBA" id="ARBA00022692"/>
    </source>
</evidence>
<feature type="transmembrane region" description="Helical" evidence="7">
    <location>
        <begin position="75"/>
        <end position="97"/>
    </location>
</feature>
<evidence type="ECO:0000256" key="1">
    <source>
        <dbReference type="ARBA" id="ARBA00004651"/>
    </source>
</evidence>
<dbReference type="RefSeq" id="WP_108622383.1">
    <property type="nucleotide sequence ID" value="NZ_CP028901.1"/>
</dbReference>
<dbReference type="InterPro" id="IPR003370">
    <property type="entry name" value="Chromate_transpt"/>
</dbReference>
<dbReference type="InterPro" id="IPR014047">
    <property type="entry name" value="Chr_Tranpt_l_chain"/>
</dbReference>
<feature type="transmembrane region" description="Helical" evidence="7">
    <location>
        <begin position="223"/>
        <end position="245"/>
    </location>
</feature>
<feature type="transmembrane region" description="Helical" evidence="7">
    <location>
        <begin position="103"/>
        <end position="126"/>
    </location>
</feature>
<sequence length="399" mass="42239">MIEIFLVFLRLGLTSFGGPVAHIGFFHTEFVRQRKWVDDSTFSGWLALCQFLPGPASSQLGFLIGLHRGGFMGALAAWFAFTMPSAVVLVALAIYGIGSESEWAMTVVHGLKLVAVAVVAQAVWGMWSSLCKSTVTRVVALAGFALTIWFIGWSGQIWAILAGALVGLVLLRQEAQANLTGEVGVVRVRPVAGIVLLLVALALLLGLPFVVAQAPVTEMFATFYRAGALVFGGGHVVLPMLQSAVVDTGLVGRDDFLAGYGLAQAVPGPLFTFAAWVGALDQSLPGWPGAMLALVAVFLPGMLLVCGVLPWWNRLREQSWALAAFAGANAAVVGVLAAAWYNPIMMTAFQTWIDACVAFAAAAWLIWGRARAWAVVLLCVLLALAGQWSGVWPVVSAGS</sequence>
<feature type="transmembrane region" description="Helical" evidence="7">
    <location>
        <begin position="348"/>
        <end position="367"/>
    </location>
</feature>
<evidence type="ECO:0000256" key="2">
    <source>
        <dbReference type="ARBA" id="ARBA00005262"/>
    </source>
</evidence>